<evidence type="ECO:0000313" key="2">
    <source>
        <dbReference type="EMBL" id="KAF4681620.1"/>
    </source>
</evidence>
<feature type="region of interest" description="Disordered" evidence="1">
    <location>
        <begin position="82"/>
        <end position="103"/>
    </location>
</feature>
<sequence>MRDSSSSISPFKGVDAVLLEDNVDEIIKWVNDDYDGWTLTTWSKSVQDDAPEALQNGADCGTDRRTAEFLNLPFLFIHFPDERRGGSGNRSGPYGGRRDPMEEQIDQYQFELIPT</sequence>
<evidence type="ECO:0000313" key="3">
    <source>
        <dbReference type="Proteomes" id="UP000541610"/>
    </source>
</evidence>
<reference evidence="2 3" key="1">
    <citation type="submission" date="2020-04" db="EMBL/GenBank/DDBJ databases">
        <title>Perkinsus olseni comparative genomics.</title>
        <authorList>
            <person name="Bogema D.R."/>
        </authorList>
    </citation>
    <scope>NUCLEOTIDE SEQUENCE [LARGE SCALE GENOMIC DNA]</scope>
    <source>
        <strain evidence="2">00978-12</strain>
    </source>
</reference>
<accession>A0A7J6NDR2</accession>
<dbReference type="Proteomes" id="UP000541610">
    <property type="component" value="Unassembled WGS sequence"/>
</dbReference>
<evidence type="ECO:0000256" key="1">
    <source>
        <dbReference type="SAM" id="MobiDB-lite"/>
    </source>
</evidence>
<dbReference type="EMBL" id="JABANP010000500">
    <property type="protein sequence ID" value="KAF4681620.1"/>
    <property type="molecule type" value="Genomic_DNA"/>
</dbReference>
<feature type="compositionally biased region" description="Gly residues" evidence="1">
    <location>
        <begin position="86"/>
        <end position="95"/>
    </location>
</feature>
<organism evidence="2 3">
    <name type="scientific">Perkinsus olseni</name>
    <name type="common">Perkinsus atlanticus</name>
    <dbReference type="NCBI Taxonomy" id="32597"/>
    <lineage>
        <taxon>Eukaryota</taxon>
        <taxon>Sar</taxon>
        <taxon>Alveolata</taxon>
        <taxon>Perkinsozoa</taxon>
        <taxon>Perkinsea</taxon>
        <taxon>Perkinsida</taxon>
        <taxon>Perkinsidae</taxon>
        <taxon>Perkinsus</taxon>
    </lineage>
</organism>
<protein>
    <submittedName>
        <fullName evidence="2">Uncharacterized protein</fullName>
    </submittedName>
</protein>
<proteinExistence type="predicted"/>
<gene>
    <name evidence="2" type="ORF">FOZ60_011901</name>
</gene>
<comment type="caution">
    <text evidence="2">The sequence shown here is derived from an EMBL/GenBank/DDBJ whole genome shotgun (WGS) entry which is preliminary data.</text>
</comment>
<dbReference type="AlphaFoldDB" id="A0A7J6NDR2"/>
<name>A0A7J6NDR2_PEROL</name>